<dbReference type="Pfam" id="PF00578">
    <property type="entry name" value="AhpC-TSA"/>
    <property type="match status" value="1"/>
</dbReference>
<keyword evidence="3" id="KW-1185">Reference proteome</keyword>
<evidence type="ECO:0000259" key="1">
    <source>
        <dbReference type="PROSITE" id="PS51352"/>
    </source>
</evidence>
<proteinExistence type="predicted"/>
<sequence length="196" mass="21829">MVAVNSTMLPLGTPAPAFHLPDTQGNTVSLEAFDGAKAYVVMFICNHCPYVRMLRREIAHLAGEYQDKGVAFVAINSNDIENYPDDSMENMVREVAEQGYSFPYCLDESQKVAKAFRASCTPDFYVFGRDRLLVYRGQFDDARPGNGINVTGSDLRAALDAVLDNEEIPDDVQKPSIGCNIKWKPGSEPEYFRNKS</sequence>
<dbReference type="InterPro" id="IPR000866">
    <property type="entry name" value="AhpC/TSA"/>
</dbReference>
<dbReference type="SUPFAM" id="SSF52833">
    <property type="entry name" value="Thioredoxin-like"/>
    <property type="match status" value="1"/>
</dbReference>
<gene>
    <name evidence="2" type="ORF">H5P28_07795</name>
</gene>
<dbReference type="Gene3D" id="3.40.30.10">
    <property type="entry name" value="Glutaredoxin"/>
    <property type="match status" value="1"/>
</dbReference>
<dbReference type="Proteomes" id="UP000546464">
    <property type="component" value="Unassembled WGS sequence"/>
</dbReference>
<dbReference type="InterPro" id="IPR047262">
    <property type="entry name" value="PRX-like1"/>
</dbReference>
<dbReference type="PANTHER" id="PTHR43640:SF1">
    <property type="entry name" value="THIOREDOXIN-DEPENDENT PEROXIREDOXIN"/>
    <property type="match status" value="1"/>
</dbReference>
<organism evidence="2 3">
    <name type="scientific">Ruficoccus amylovorans</name>
    <dbReference type="NCBI Taxonomy" id="1804625"/>
    <lineage>
        <taxon>Bacteria</taxon>
        <taxon>Pseudomonadati</taxon>
        <taxon>Verrucomicrobiota</taxon>
        <taxon>Opitutia</taxon>
        <taxon>Puniceicoccales</taxon>
        <taxon>Cerasicoccaceae</taxon>
        <taxon>Ruficoccus</taxon>
    </lineage>
</organism>
<reference evidence="2 3" key="1">
    <citation type="submission" date="2020-07" db="EMBL/GenBank/DDBJ databases">
        <authorList>
            <person name="Feng X."/>
        </authorList>
    </citation>
    <scope>NUCLEOTIDE SEQUENCE [LARGE SCALE GENOMIC DNA]</scope>
    <source>
        <strain evidence="2 3">JCM31066</strain>
    </source>
</reference>
<name>A0A842HCG8_9BACT</name>
<dbReference type="CDD" id="cd02969">
    <property type="entry name" value="PRX_like1"/>
    <property type="match status" value="1"/>
</dbReference>
<evidence type="ECO:0000313" key="3">
    <source>
        <dbReference type="Proteomes" id="UP000546464"/>
    </source>
</evidence>
<dbReference type="InterPro" id="IPR013766">
    <property type="entry name" value="Thioredoxin_domain"/>
</dbReference>
<dbReference type="AlphaFoldDB" id="A0A842HCG8"/>
<dbReference type="GO" id="GO:0016209">
    <property type="term" value="F:antioxidant activity"/>
    <property type="evidence" value="ECO:0007669"/>
    <property type="project" value="InterPro"/>
</dbReference>
<protein>
    <submittedName>
        <fullName evidence="2">Thioredoxin family protein</fullName>
    </submittedName>
</protein>
<dbReference type="InterPro" id="IPR036249">
    <property type="entry name" value="Thioredoxin-like_sf"/>
</dbReference>
<dbReference type="PROSITE" id="PS51352">
    <property type="entry name" value="THIOREDOXIN_2"/>
    <property type="match status" value="1"/>
</dbReference>
<dbReference type="GO" id="GO:0016491">
    <property type="term" value="F:oxidoreductase activity"/>
    <property type="evidence" value="ECO:0007669"/>
    <property type="project" value="InterPro"/>
</dbReference>
<dbReference type="RefSeq" id="WP_185675145.1">
    <property type="nucleotide sequence ID" value="NZ_JACHVB010000020.1"/>
</dbReference>
<evidence type="ECO:0000313" key="2">
    <source>
        <dbReference type="EMBL" id="MBC2594163.1"/>
    </source>
</evidence>
<feature type="domain" description="Thioredoxin" evidence="1">
    <location>
        <begin position="9"/>
        <end position="164"/>
    </location>
</feature>
<accession>A0A842HCG8</accession>
<dbReference type="EMBL" id="JACHVB010000020">
    <property type="protein sequence ID" value="MBC2594163.1"/>
    <property type="molecule type" value="Genomic_DNA"/>
</dbReference>
<comment type="caution">
    <text evidence="2">The sequence shown here is derived from an EMBL/GenBank/DDBJ whole genome shotgun (WGS) entry which is preliminary data.</text>
</comment>
<dbReference type="PANTHER" id="PTHR43640">
    <property type="entry name" value="OS07G0260300 PROTEIN"/>
    <property type="match status" value="1"/>
</dbReference>